<feature type="coiled-coil region" evidence="3">
    <location>
        <begin position="198"/>
        <end position="225"/>
    </location>
</feature>
<evidence type="ECO:0000256" key="2">
    <source>
        <dbReference type="ARBA" id="ARBA00022884"/>
    </source>
</evidence>
<evidence type="ECO:0000313" key="5">
    <source>
        <dbReference type="EMBL" id="BAL58775.1"/>
    </source>
</evidence>
<feature type="domain" description="S1 motif" evidence="4">
    <location>
        <begin position="91"/>
        <end position="155"/>
    </location>
</feature>
<reference evidence="5" key="1">
    <citation type="journal article" date="2005" name="Environ. Microbiol.">
        <title>Genetic and functional properties of uncultivated thermophilic crenarchaeotes from a subsurface gold mine as revealed by analysis of genome fragments.</title>
        <authorList>
            <person name="Nunoura T."/>
            <person name="Hirayama H."/>
            <person name="Takami H."/>
            <person name="Oida H."/>
            <person name="Nishi S."/>
            <person name="Shimamura S."/>
            <person name="Suzuki Y."/>
            <person name="Inagaki F."/>
            <person name="Takai K."/>
            <person name="Nealson K.H."/>
            <person name="Horikoshi K."/>
        </authorList>
    </citation>
    <scope>NUCLEOTIDE SEQUENCE</scope>
</reference>
<dbReference type="InterPro" id="IPR050212">
    <property type="entry name" value="Ntdp-like"/>
</dbReference>
<dbReference type="SUPFAM" id="SSF159234">
    <property type="entry name" value="FomD-like"/>
    <property type="match status" value="1"/>
</dbReference>
<name>H5SRQ8_ACEAU</name>
<dbReference type="SUPFAM" id="SSF50249">
    <property type="entry name" value="Nucleic acid-binding proteins"/>
    <property type="match status" value="1"/>
</dbReference>
<evidence type="ECO:0000256" key="1">
    <source>
        <dbReference type="ARBA" id="ARBA00022801"/>
    </source>
</evidence>
<dbReference type="PROSITE" id="PS50126">
    <property type="entry name" value="S1"/>
    <property type="match status" value="1"/>
</dbReference>
<protein>
    <submittedName>
        <fullName evidence="5">RNA-binding protein FAU-1, ribonuclease E</fullName>
    </submittedName>
</protein>
<keyword evidence="1" id="KW-0378">Hydrolase</keyword>
<dbReference type="InterPro" id="IPR007295">
    <property type="entry name" value="DUF402"/>
</dbReference>
<dbReference type="AlphaFoldDB" id="H5SRQ8"/>
<dbReference type="InterPro" id="IPR019307">
    <property type="entry name" value="RNA-bd_AU-1/RNase_E/G"/>
</dbReference>
<evidence type="ECO:0000259" key="4">
    <source>
        <dbReference type="PROSITE" id="PS50126"/>
    </source>
</evidence>
<gene>
    <name evidence="5" type="ORF">HGMM_OP2C323</name>
</gene>
<evidence type="ECO:0000256" key="3">
    <source>
        <dbReference type="SAM" id="Coils"/>
    </source>
</evidence>
<dbReference type="Pfam" id="PF10150">
    <property type="entry name" value="RNase_E_G"/>
    <property type="match status" value="1"/>
</dbReference>
<dbReference type="GO" id="GO:0003723">
    <property type="term" value="F:RNA binding"/>
    <property type="evidence" value="ECO:0007669"/>
    <property type="project" value="UniProtKB-KW"/>
</dbReference>
<keyword evidence="3" id="KW-0175">Coiled coil</keyword>
<dbReference type="PANTHER" id="PTHR39159:SF1">
    <property type="entry name" value="UPF0374 PROTEIN YGAC"/>
    <property type="match status" value="1"/>
</dbReference>
<reference evidence="5" key="2">
    <citation type="journal article" date="2012" name="PLoS ONE">
        <title>A Deeply Branching Thermophilic Bacterium with an Ancient Acetyl-CoA Pathway Dominates a Subsurface Ecosystem.</title>
        <authorList>
            <person name="Takami H."/>
            <person name="Noguchi H."/>
            <person name="Takaki Y."/>
            <person name="Uchiyama I."/>
            <person name="Toyoda A."/>
            <person name="Nishi S."/>
            <person name="Chee G.-J."/>
            <person name="Arai W."/>
            <person name="Nunoura T."/>
            <person name="Itoh T."/>
            <person name="Hattori M."/>
            <person name="Takai K."/>
        </authorList>
    </citation>
    <scope>NUCLEOTIDE SEQUENCE</scope>
</reference>
<dbReference type="InterPro" id="IPR003029">
    <property type="entry name" value="S1_domain"/>
</dbReference>
<keyword evidence="2" id="KW-0694">RNA-binding</keyword>
<proteinExistence type="predicted"/>
<dbReference type="InterPro" id="IPR035930">
    <property type="entry name" value="FomD-like_sf"/>
</dbReference>
<dbReference type="Gene3D" id="2.40.380.10">
    <property type="entry name" value="FomD-like"/>
    <property type="match status" value="1"/>
</dbReference>
<dbReference type="InterPro" id="IPR012340">
    <property type="entry name" value="NA-bd_OB-fold"/>
</dbReference>
<dbReference type="Pfam" id="PF04167">
    <property type="entry name" value="DUF402"/>
    <property type="match status" value="1"/>
</dbReference>
<dbReference type="PANTHER" id="PTHR39159">
    <property type="match status" value="1"/>
</dbReference>
<organism evidence="5">
    <name type="scientific">Acetithermum autotrophicum</name>
    <dbReference type="NCBI Taxonomy" id="1446466"/>
    <lineage>
        <taxon>Bacteria</taxon>
        <taxon>Candidatus Bipolaricaulota</taxon>
        <taxon>Candidatus Acetithermum</taxon>
    </lineage>
</organism>
<accession>H5SRQ8</accession>
<sequence length="437" mass="49157">MHTIRLRSIYATALAALVREHRWRIAQPTEELAPYTDPQDRFAPFDVDVRDREDKQGVLAVGAAAPLHALRELLFAELPDVVCVPAPAELGAIYLGIVHKKRAWGYEIDLGDLTGFLPHQELDRPLKKGEAVRVQVKEIAHHQPIVTTQLSLAGRFAVLSQEKGVGISKEITDPTERERLLTLGRRFCTNGWGVIWRTSAYCQDIRELQQEIKLLQHELLKLDGHPDEGIPGRLLPGQSTFVIEFPGGSKHALDRWRARLIPTEIGYHRRHAAPEAMAAPSIGDRVCIEHVKIPTDMSVVMTGQVVKTSPEQIIVRREIRGTGVYDGLRIPKEPGDYAITEFRQGAWHYKTQYYSRAGALKGVYVNINTPIEIYSDRVRYVDLEIDVVQRRGEPAQIIDEPDLQRLAHSVSAQLIARARAVAAECARILNERARGRP</sequence>
<dbReference type="EMBL" id="AP011801">
    <property type="protein sequence ID" value="BAL58775.1"/>
    <property type="molecule type" value="Genomic_DNA"/>
</dbReference>
<dbReference type="GO" id="GO:0016787">
    <property type="term" value="F:hydrolase activity"/>
    <property type="evidence" value="ECO:0007669"/>
    <property type="project" value="UniProtKB-KW"/>
</dbReference>